<gene>
    <name evidence="1" type="ORF">ARMGADRAFT_1112480</name>
</gene>
<organism evidence="1 2">
    <name type="scientific">Armillaria gallica</name>
    <name type="common">Bulbous honey fungus</name>
    <name type="synonym">Armillaria bulbosa</name>
    <dbReference type="NCBI Taxonomy" id="47427"/>
    <lineage>
        <taxon>Eukaryota</taxon>
        <taxon>Fungi</taxon>
        <taxon>Dikarya</taxon>
        <taxon>Basidiomycota</taxon>
        <taxon>Agaricomycotina</taxon>
        <taxon>Agaricomycetes</taxon>
        <taxon>Agaricomycetidae</taxon>
        <taxon>Agaricales</taxon>
        <taxon>Marasmiineae</taxon>
        <taxon>Physalacriaceae</taxon>
        <taxon>Armillaria</taxon>
    </lineage>
</organism>
<accession>A0A2H3D4M9</accession>
<evidence type="ECO:0000313" key="1">
    <source>
        <dbReference type="EMBL" id="PBK90219.1"/>
    </source>
</evidence>
<dbReference type="AlphaFoldDB" id="A0A2H3D4M9"/>
<name>A0A2H3D4M9_ARMGA</name>
<protein>
    <submittedName>
        <fullName evidence="1">Uncharacterized protein</fullName>
    </submittedName>
</protein>
<dbReference type="Proteomes" id="UP000217790">
    <property type="component" value="Unassembled WGS sequence"/>
</dbReference>
<dbReference type="InParanoid" id="A0A2H3D4M9"/>
<keyword evidence="2" id="KW-1185">Reference proteome</keyword>
<evidence type="ECO:0000313" key="2">
    <source>
        <dbReference type="Proteomes" id="UP000217790"/>
    </source>
</evidence>
<reference evidence="2" key="1">
    <citation type="journal article" date="2017" name="Nat. Ecol. Evol.">
        <title>Genome expansion and lineage-specific genetic innovations in the forest pathogenic fungi Armillaria.</title>
        <authorList>
            <person name="Sipos G."/>
            <person name="Prasanna A.N."/>
            <person name="Walter M.C."/>
            <person name="O'Connor E."/>
            <person name="Balint B."/>
            <person name="Krizsan K."/>
            <person name="Kiss B."/>
            <person name="Hess J."/>
            <person name="Varga T."/>
            <person name="Slot J."/>
            <person name="Riley R."/>
            <person name="Boka B."/>
            <person name="Rigling D."/>
            <person name="Barry K."/>
            <person name="Lee J."/>
            <person name="Mihaltcheva S."/>
            <person name="LaButti K."/>
            <person name="Lipzen A."/>
            <person name="Waldron R."/>
            <person name="Moloney N.M."/>
            <person name="Sperisen C."/>
            <person name="Kredics L."/>
            <person name="Vagvoelgyi C."/>
            <person name="Patrignani A."/>
            <person name="Fitzpatrick D."/>
            <person name="Nagy I."/>
            <person name="Doyle S."/>
            <person name="Anderson J.B."/>
            <person name="Grigoriev I.V."/>
            <person name="Gueldener U."/>
            <person name="Muensterkoetter M."/>
            <person name="Nagy L.G."/>
        </authorList>
    </citation>
    <scope>NUCLEOTIDE SEQUENCE [LARGE SCALE GENOMIC DNA]</scope>
    <source>
        <strain evidence="2">Ar21-2</strain>
    </source>
</reference>
<dbReference type="EMBL" id="KZ293666">
    <property type="protein sequence ID" value="PBK90219.1"/>
    <property type="molecule type" value="Genomic_DNA"/>
</dbReference>
<sequence length="184" mass="20624">MRKHWQHASLRRALGQCLRVKAWCILIRMFPDSFNAIDNLKRKDNGATEGSESCTVKGLLGHLLEQKLYLKRIYTEELASAAVTLSHMAVKADVAWSMLVVLPANVDIDQDHGKLDTGSDVKIWTRRRERWKQITASSSAVYINNIVRTASSLEIDGEARALDTAKTEMKAVNTGGVMRKEGEK</sequence>
<proteinExistence type="predicted"/>